<dbReference type="GO" id="GO:0009706">
    <property type="term" value="C:chloroplast inner membrane"/>
    <property type="evidence" value="ECO:0007669"/>
    <property type="project" value="TreeGrafter"/>
</dbReference>
<protein>
    <submittedName>
        <fullName evidence="8">Uncharacterized protein</fullName>
    </submittedName>
</protein>
<dbReference type="PANTHER" id="PTHR12668:SF43">
    <property type="entry name" value="TRANSMEMBRANE PROTEIN 14 HOMOLOG"/>
    <property type="match status" value="1"/>
</dbReference>
<keyword evidence="4 7" id="KW-1133">Transmembrane helix</keyword>
<comment type="similarity">
    <text evidence="2">Belongs to the TMEM14 family.</text>
</comment>
<feature type="region of interest" description="Disordered" evidence="6">
    <location>
        <begin position="91"/>
        <end position="135"/>
    </location>
</feature>
<evidence type="ECO:0000313" key="8">
    <source>
        <dbReference type="EMBL" id="KAK9836291.1"/>
    </source>
</evidence>
<dbReference type="AlphaFoldDB" id="A0AAW1RSV8"/>
<evidence type="ECO:0000313" key="9">
    <source>
        <dbReference type="Proteomes" id="UP001445335"/>
    </source>
</evidence>
<comment type="caution">
    <text evidence="8">The sequence shown here is derived from an EMBL/GenBank/DDBJ whole genome shotgun (WGS) entry which is preliminary data.</text>
</comment>
<accession>A0AAW1RSV8</accession>
<evidence type="ECO:0000256" key="2">
    <source>
        <dbReference type="ARBA" id="ARBA00007590"/>
    </source>
</evidence>
<feature type="transmembrane region" description="Helical" evidence="7">
    <location>
        <begin position="192"/>
        <end position="210"/>
    </location>
</feature>
<dbReference type="Pfam" id="PF03647">
    <property type="entry name" value="Tmemb_14"/>
    <property type="match status" value="1"/>
</dbReference>
<evidence type="ECO:0000256" key="4">
    <source>
        <dbReference type="ARBA" id="ARBA00022989"/>
    </source>
</evidence>
<evidence type="ECO:0000256" key="7">
    <source>
        <dbReference type="SAM" id="Phobius"/>
    </source>
</evidence>
<dbReference type="PANTHER" id="PTHR12668">
    <property type="entry name" value="TRANSMEMBRANE PROTEIN 14, 15"/>
    <property type="match status" value="1"/>
</dbReference>
<evidence type="ECO:0000256" key="6">
    <source>
        <dbReference type="SAM" id="MobiDB-lite"/>
    </source>
</evidence>
<dbReference type="Proteomes" id="UP001445335">
    <property type="component" value="Unassembled WGS sequence"/>
</dbReference>
<keyword evidence="9" id="KW-1185">Reference proteome</keyword>
<evidence type="ECO:0000256" key="1">
    <source>
        <dbReference type="ARBA" id="ARBA00004370"/>
    </source>
</evidence>
<gene>
    <name evidence="8" type="ORF">WJX81_002432</name>
</gene>
<reference evidence="8 9" key="1">
    <citation type="journal article" date="2024" name="Nat. Commun.">
        <title>Phylogenomics reveals the evolutionary origins of lichenization in chlorophyte algae.</title>
        <authorList>
            <person name="Puginier C."/>
            <person name="Libourel C."/>
            <person name="Otte J."/>
            <person name="Skaloud P."/>
            <person name="Haon M."/>
            <person name="Grisel S."/>
            <person name="Petersen M."/>
            <person name="Berrin J.G."/>
            <person name="Delaux P.M."/>
            <person name="Dal Grande F."/>
            <person name="Keller J."/>
        </authorList>
    </citation>
    <scope>NUCLEOTIDE SEQUENCE [LARGE SCALE GENOMIC DNA]</scope>
    <source>
        <strain evidence="8 9">SAG 245.80</strain>
    </source>
</reference>
<feature type="transmembrane region" description="Helical" evidence="7">
    <location>
        <begin position="167"/>
        <end position="186"/>
    </location>
</feature>
<dbReference type="Gene3D" id="1.10.10.1740">
    <property type="entry name" value="Transmembrane protein 14-like"/>
    <property type="match status" value="1"/>
</dbReference>
<organism evidence="8 9">
    <name type="scientific">Elliptochloris bilobata</name>
    <dbReference type="NCBI Taxonomy" id="381761"/>
    <lineage>
        <taxon>Eukaryota</taxon>
        <taxon>Viridiplantae</taxon>
        <taxon>Chlorophyta</taxon>
        <taxon>core chlorophytes</taxon>
        <taxon>Trebouxiophyceae</taxon>
        <taxon>Trebouxiophyceae incertae sedis</taxon>
        <taxon>Elliptochloris clade</taxon>
        <taxon>Elliptochloris</taxon>
    </lineage>
</organism>
<dbReference type="GO" id="GO:0015245">
    <property type="term" value="F:fatty acid transmembrane transporter activity"/>
    <property type="evidence" value="ECO:0007669"/>
    <property type="project" value="TreeGrafter"/>
</dbReference>
<proteinExistence type="inferred from homology"/>
<dbReference type="EMBL" id="JALJOU010000025">
    <property type="protein sequence ID" value="KAK9836291.1"/>
    <property type="molecule type" value="Genomic_DNA"/>
</dbReference>
<feature type="transmembrane region" description="Helical" evidence="7">
    <location>
        <begin position="141"/>
        <end position="160"/>
    </location>
</feature>
<feature type="compositionally biased region" description="Gly residues" evidence="6">
    <location>
        <begin position="104"/>
        <end position="135"/>
    </location>
</feature>
<sequence length="241" mass="24437">MQPLFSSRVGRGVAPCCATSTPRWWKQGYGSPPDYHSPRDYSSPRYWKAAEGDKPEAVGVRIDRARPWDYKAPPRYVSPRPYSTPASYRAPAAYGPGSEDSALSGGGDVGGSGSGGGSGGNGGGGGSGDSNGSDDGGVGPWRLATVLFAVLIAVGGVMAYKKKGSRASLLASGGIAAALLLGAALMTGRTRVAGTLLALVATATLGAYMGKGYAATHKAFPQLTFTILSALLGAGYISTLL</sequence>
<evidence type="ECO:0000256" key="5">
    <source>
        <dbReference type="ARBA" id="ARBA00023136"/>
    </source>
</evidence>
<feature type="transmembrane region" description="Helical" evidence="7">
    <location>
        <begin position="222"/>
        <end position="239"/>
    </location>
</feature>
<keyword evidence="5 7" id="KW-0472">Membrane</keyword>
<dbReference type="InterPro" id="IPR005349">
    <property type="entry name" value="TMEM14"/>
</dbReference>
<evidence type="ECO:0000256" key="3">
    <source>
        <dbReference type="ARBA" id="ARBA00022692"/>
    </source>
</evidence>
<dbReference type="InterPro" id="IPR044890">
    <property type="entry name" value="TMEM14_sf"/>
</dbReference>
<comment type="subcellular location">
    <subcellularLocation>
        <location evidence="1">Membrane</location>
    </subcellularLocation>
</comment>
<keyword evidence="3 7" id="KW-0812">Transmembrane</keyword>
<name>A0AAW1RSV8_9CHLO</name>